<reference evidence="1 2" key="1">
    <citation type="submission" date="2016-02" db="EMBL/GenBank/DDBJ databases">
        <title>Genome sequence of a new Betabaculovirus TnGV isolated from the cabagge looper Trichoplusia ni (Lepidoptera: Noctuidae).</title>
        <authorList>
            <person name="Del Rincon-Castro M.C."/>
            <person name="Bivian-Hernandez Mdl.A."/>
            <person name="Lopez-Tlacomulco J.J."/>
            <person name="Ibarra J.E."/>
        </authorList>
    </citation>
    <scope>NUCLEOTIDE SEQUENCE [LARGE SCALE GENOMIC DNA]</scope>
    <source>
        <strain evidence="1">LBIV-12</strain>
    </source>
</reference>
<dbReference type="RefSeq" id="YP_009506207.1">
    <property type="nucleotide sequence ID" value="NC_038375.1"/>
</dbReference>
<dbReference type="GeneID" id="37617012"/>
<sequence length="50" mass="5816">MQKLKYSPRHLQNTNCSYTKSDPNCPTSNTFGLVKEASWRDKKLAPTYYC</sequence>
<dbReference type="Proteomes" id="UP000232707">
    <property type="component" value="Segment"/>
</dbReference>
<evidence type="ECO:0000313" key="1">
    <source>
        <dbReference type="EMBL" id="AOW41475.1"/>
    </source>
</evidence>
<keyword evidence="2" id="KW-1185">Reference proteome</keyword>
<evidence type="ECO:0000313" key="2">
    <source>
        <dbReference type="Proteomes" id="UP000232707"/>
    </source>
</evidence>
<dbReference type="EMBL" id="KU752557">
    <property type="protein sequence ID" value="AOW41475.1"/>
    <property type="molecule type" value="Genomic_DNA"/>
</dbReference>
<protein>
    <submittedName>
        <fullName evidence="1">Uncharacterized protein</fullName>
    </submittedName>
</protein>
<proteinExistence type="predicted"/>
<accession>A0A1D8QLH0</accession>
<name>A0A1D8QLH0_GVTN</name>
<organism evidence="1 2">
    <name type="scientific">Trichoplusia ni granulovirus LBIV-12</name>
    <dbReference type="NCBI Taxonomy" id="1916701"/>
    <lineage>
        <taxon>Viruses</taxon>
        <taxon>Viruses incertae sedis</taxon>
        <taxon>Naldaviricetes</taxon>
        <taxon>Lefavirales</taxon>
        <taxon>Baculoviridae</taxon>
        <taxon>Betabaculovirus</taxon>
        <taxon>Betabaculovirus trini</taxon>
    </lineage>
</organism>
<dbReference type="KEGG" id="vg:37617012"/>